<dbReference type="SUPFAM" id="SSF56784">
    <property type="entry name" value="HAD-like"/>
    <property type="match status" value="1"/>
</dbReference>
<dbReference type="PANTHER" id="PTHR43316:SF8">
    <property type="entry name" value="HAD FAMILY HYDROLASE"/>
    <property type="match status" value="1"/>
</dbReference>
<protein>
    <submittedName>
        <fullName evidence="2">HAD family hydrolase</fullName>
    </submittedName>
</protein>
<evidence type="ECO:0000313" key="3">
    <source>
        <dbReference type="Proteomes" id="UP000266644"/>
    </source>
</evidence>
<dbReference type="Gene3D" id="3.40.50.1000">
    <property type="entry name" value="HAD superfamily/HAD-like"/>
    <property type="match status" value="1"/>
</dbReference>
<gene>
    <name evidence="2" type="ORF">DW228_08595</name>
</gene>
<accession>A0A396C752</accession>
<dbReference type="Pfam" id="PF00702">
    <property type="entry name" value="Hydrolase"/>
    <property type="match status" value="1"/>
</dbReference>
<comment type="caution">
    <text evidence="2">The sequence shown here is derived from an EMBL/GenBank/DDBJ whole genome shotgun (WGS) entry which is preliminary data.</text>
</comment>
<dbReference type="SFLD" id="SFLDS00003">
    <property type="entry name" value="Haloacid_Dehalogenase"/>
    <property type="match status" value="1"/>
</dbReference>
<dbReference type="RefSeq" id="WP_032543432.1">
    <property type="nucleotide sequence ID" value="NZ_CABJEQ010000004.1"/>
</dbReference>
<proteinExistence type="predicted"/>
<sequence>MQEIKVIAFDADDTLWDNQVFYDEVESEFCRLLSEYGTAEEVSSRLFDIEMENMDIYKYGAKPFTLSMVEAAVTISRNRVPAEVIGRIVEMGKELLEMPIRLLGGVTEALETLKDDYKLVVATKGDLLDQERKLQRSGIAHYFDHTEIMSDKAPEDYQRLISSLDVAPQSFLMVGNSLKSDVLPVLSLGGQAIHVPAEAMWKHEEIHPSGKEYLMIRSLAELPEVLRG</sequence>
<dbReference type="InterPro" id="IPR023198">
    <property type="entry name" value="PGP-like_dom2"/>
</dbReference>
<dbReference type="Proteomes" id="UP000266644">
    <property type="component" value="Unassembled WGS sequence"/>
</dbReference>
<dbReference type="InterPro" id="IPR023214">
    <property type="entry name" value="HAD_sf"/>
</dbReference>
<dbReference type="PANTHER" id="PTHR43316">
    <property type="entry name" value="HYDROLASE, HALOACID DELAHOGENASE-RELATED"/>
    <property type="match status" value="1"/>
</dbReference>
<keyword evidence="1 2" id="KW-0378">Hydrolase</keyword>
<dbReference type="SFLD" id="SFLDG01129">
    <property type="entry name" value="C1.5:_HAD__Beta-PGM__Phosphata"/>
    <property type="match status" value="1"/>
</dbReference>
<reference evidence="2 3" key="1">
    <citation type="submission" date="2018-08" db="EMBL/GenBank/DDBJ databases">
        <title>A genome reference for cultivated species of the human gut microbiota.</title>
        <authorList>
            <person name="Zou Y."/>
            <person name="Xue W."/>
            <person name="Luo G."/>
        </authorList>
    </citation>
    <scope>NUCLEOTIDE SEQUENCE [LARGE SCALE GENOMIC DNA]</scope>
    <source>
        <strain evidence="2 3">AM18-6</strain>
    </source>
</reference>
<dbReference type="InterPro" id="IPR036412">
    <property type="entry name" value="HAD-like_sf"/>
</dbReference>
<organism evidence="2 3">
    <name type="scientific">Bacteroides fragilis</name>
    <dbReference type="NCBI Taxonomy" id="817"/>
    <lineage>
        <taxon>Bacteria</taxon>
        <taxon>Pseudomonadati</taxon>
        <taxon>Bacteroidota</taxon>
        <taxon>Bacteroidia</taxon>
        <taxon>Bacteroidales</taxon>
        <taxon>Bacteroidaceae</taxon>
        <taxon>Bacteroides</taxon>
    </lineage>
</organism>
<dbReference type="AlphaFoldDB" id="A0A396C752"/>
<evidence type="ECO:0000256" key="1">
    <source>
        <dbReference type="ARBA" id="ARBA00022801"/>
    </source>
</evidence>
<name>A0A396C752_BACFG</name>
<evidence type="ECO:0000313" key="2">
    <source>
        <dbReference type="EMBL" id="RHH12503.1"/>
    </source>
</evidence>
<dbReference type="EMBL" id="QRJE01000011">
    <property type="protein sequence ID" value="RHH12503.1"/>
    <property type="molecule type" value="Genomic_DNA"/>
</dbReference>
<dbReference type="GO" id="GO:0016787">
    <property type="term" value="F:hydrolase activity"/>
    <property type="evidence" value="ECO:0007669"/>
    <property type="project" value="UniProtKB-KW"/>
</dbReference>
<dbReference type="Gene3D" id="1.10.150.240">
    <property type="entry name" value="Putative phosphatase, domain 2"/>
    <property type="match status" value="1"/>
</dbReference>
<dbReference type="InterPro" id="IPR051540">
    <property type="entry name" value="S-2-haloacid_dehalogenase"/>
</dbReference>